<evidence type="ECO:0000313" key="18">
    <source>
        <dbReference type="Proteomes" id="UP000822688"/>
    </source>
</evidence>
<keyword evidence="10 14" id="KW-1133">Transmembrane helix</keyword>
<evidence type="ECO:0000256" key="7">
    <source>
        <dbReference type="ARBA" id="ARBA00022741"/>
    </source>
</evidence>
<name>A0A8T0IT33_CERPU</name>
<evidence type="ECO:0000256" key="1">
    <source>
        <dbReference type="ARBA" id="ARBA00004370"/>
    </source>
</evidence>
<keyword evidence="15" id="KW-0732">Signal</keyword>
<dbReference type="InterPro" id="IPR000719">
    <property type="entry name" value="Prot_kinase_dom"/>
</dbReference>
<accession>A0A8T0IT33</accession>
<dbReference type="CDD" id="cd14066">
    <property type="entry name" value="STKc_IRAK"/>
    <property type="match status" value="1"/>
</dbReference>
<dbReference type="PROSITE" id="PS00108">
    <property type="entry name" value="PROTEIN_KINASE_ST"/>
    <property type="match status" value="1"/>
</dbReference>
<dbReference type="PANTHER" id="PTHR48006:SF51">
    <property type="entry name" value="PROTEIN KINASE DOMAIN-CONTAINING PROTEIN"/>
    <property type="match status" value="1"/>
</dbReference>
<keyword evidence="2" id="KW-0723">Serine/threonine-protein kinase</keyword>
<dbReference type="FunFam" id="1.10.510.10:FF:000095">
    <property type="entry name" value="protein STRUBBELIG-RECEPTOR FAMILY 8"/>
    <property type="match status" value="1"/>
</dbReference>
<gene>
    <name evidence="17" type="ORF">KC19_2G040800</name>
</gene>
<dbReference type="InterPro" id="IPR011009">
    <property type="entry name" value="Kinase-like_dom_sf"/>
</dbReference>
<evidence type="ECO:0000256" key="5">
    <source>
        <dbReference type="ARBA" id="ARBA00022692"/>
    </source>
</evidence>
<dbReference type="FunFam" id="3.30.200.20:FF:000964">
    <property type="entry name" value="Predicted protein"/>
    <property type="match status" value="1"/>
</dbReference>
<feature type="signal peptide" evidence="15">
    <location>
        <begin position="1"/>
        <end position="30"/>
    </location>
</feature>
<keyword evidence="6" id="KW-0677">Repeat</keyword>
<sequence length="843" mass="92727">MRGAAERIKLLLCVALLVASSSVLWRPAAASLEQGAVLQELLAAKWITKPLPSWVASTDPCIANWEALDCDTAGNIITLNLTHVGLKGPIPAALGKLTSLTVLDMGNDKTCKTCGPWNGVTGDLAALGTLVNLETLVLTSNELSLDYFPNAIFKLTKLKNLRVDNTLIRGGFPSQLSTLTNLQFLYLGNNSFSGPLPGAPLSTLINLRELTIWGSLFYSVCPPELGKLVNLTYLNLNKCALYGGLPPEYGNLTQLERLILYKNNLTGPIPESWRSMVKLKDFEINNNYLYGKLPTWLLQIPSLAIIRGTNNYLYGPMLPVLNKTYTPGLRNISMECNYLNGDKPAVAANITANLEYNCFTGEASTDSSCFRPQNCAVFQLSTENGLKCPECPANQHLVNSTTCICFQDAAKTSQKLGVGAVVGVAVGGAVLVAVTILLLCLFLRRRKSRSSEGSKSHPDFFSTGKEGGSLRFNSINWEVPNGVQRFTIIELINATNGFDKAHEIGEGGFGKVFVGNFPDGRVLAIKRAAPVSANEEAGHHQFRNEVLLLSRLHHKNLVRLEGFCDEGGYQVLVYEFMKLGNLHSLLHESEQGKNAGKYIMLDWYKRLEIALHVAQGLDYLHSFADPPVIHRDVKPSNILLDENLVAKVADFGISRESPEVDTHVSTRPAGTAGYFDPQYFLRRQLTPASDVYSFGVVLLELITGRRAIDLTVTSDDSNLIEWTKNQRDRNPGSVVSIVDHKLEGTYPHEMYTKLVDLALICASFERNKRPSMKYVVSVLEPLLQTAERPPQNYALQPWPSTHATRKGSPNSSSHPSTMGASDESFRTGVEYTRIEMPTIILPR</sequence>
<evidence type="ECO:0000259" key="16">
    <source>
        <dbReference type="PROSITE" id="PS50011"/>
    </source>
</evidence>
<evidence type="ECO:0000256" key="6">
    <source>
        <dbReference type="ARBA" id="ARBA00022737"/>
    </source>
</evidence>
<feature type="transmembrane region" description="Helical" evidence="14">
    <location>
        <begin position="416"/>
        <end position="443"/>
    </location>
</feature>
<evidence type="ECO:0000256" key="13">
    <source>
        <dbReference type="SAM" id="MobiDB-lite"/>
    </source>
</evidence>
<keyword evidence="11 14" id="KW-0472">Membrane</keyword>
<evidence type="ECO:0000256" key="3">
    <source>
        <dbReference type="ARBA" id="ARBA00022614"/>
    </source>
</evidence>
<evidence type="ECO:0000256" key="10">
    <source>
        <dbReference type="ARBA" id="ARBA00022989"/>
    </source>
</evidence>
<evidence type="ECO:0000256" key="12">
    <source>
        <dbReference type="PROSITE-ProRule" id="PRU10141"/>
    </source>
</evidence>
<feature type="compositionally biased region" description="Polar residues" evidence="13">
    <location>
        <begin position="798"/>
        <end position="819"/>
    </location>
</feature>
<keyword evidence="8" id="KW-0418">Kinase</keyword>
<dbReference type="InterPro" id="IPR032675">
    <property type="entry name" value="LRR_dom_sf"/>
</dbReference>
<dbReference type="Pfam" id="PF00560">
    <property type="entry name" value="LRR_1"/>
    <property type="match status" value="2"/>
</dbReference>
<keyword evidence="5 14" id="KW-0812">Transmembrane</keyword>
<evidence type="ECO:0000256" key="4">
    <source>
        <dbReference type="ARBA" id="ARBA00022679"/>
    </source>
</evidence>
<dbReference type="PANTHER" id="PTHR48006">
    <property type="entry name" value="LEUCINE-RICH REPEAT-CONTAINING PROTEIN DDB_G0281931-RELATED"/>
    <property type="match status" value="1"/>
</dbReference>
<dbReference type="Gene3D" id="3.30.200.20">
    <property type="entry name" value="Phosphorylase Kinase, domain 1"/>
    <property type="match status" value="1"/>
</dbReference>
<keyword evidence="18" id="KW-1185">Reference proteome</keyword>
<dbReference type="InterPro" id="IPR051824">
    <property type="entry name" value="LRR_Rcpt-Like_S/T_Kinase"/>
</dbReference>
<keyword evidence="7 12" id="KW-0547">Nucleotide-binding</keyword>
<evidence type="ECO:0000313" key="17">
    <source>
        <dbReference type="EMBL" id="KAG0585808.1"/>
    </source>
</evidence>
<keyword evidence="3" id="KW-0433">Leucine-rich repeat</keyword>
<dbReference type="SMART" id="SM00220">
    <property type="entry name" value="S_TKc"/>
    <property type="match status" value="1"/>
</dbReference>
<dbReference type="Proteomes" id="UP000822688">
    <property type="component" value="Chromosome 2"/>
</dbReference>
<feature type="binding site" evidence="12">
    <location>
        <position position="526"/>
    </location>
    <ligand>
        <name>ATP</name>
        <dbReference type="ChEBI" id="CHEBI:30616"/>
    </ligand>
</feature>
<dbReference type="SUPFAM" id="SSF56112">
    <property type="entry name" value="Protein kinase-like (PK-like)"/>
    <property type="match status" value="1"/>
</dbReference>
<dbReference type="SUPFAM" id="SSF52058">
    <property type="entry name" value="L domain-like"/>
    <property type="match status" value="1"/>
</dbReference>
<dbReference type="PROSITE" id="PS00107">
    <property type="entry name" value="PROTEIN_KINASE_ATP"/>
    <property type="match status" value="1"/>
</dbReference>
<evidence type="ECO:0000256" key="2">
    <source>
        <dbReference type="ARBA" id="ARBA00022527"/>
    </source>
</evidence>
<feature type="region of interest" description="Disordered" evidence="13">
    <location>
        <begin position="790"/>
        <end position="827"/>
    </location>
</feature>
<dbReference type="InterPro" id="IPR001611">
    <property type="entry name" value="Leu-rich_rpt"/>
</dbReference>
<dbReference type="Pfam" id="PF07714">
    <property type="entry name" value="PK_Tyr_Ser-Thr"/>
    <property type="match status" value="1"/>
</dbReference>
<evidence type="ECO:0000256" key="15">
    <source>
        <dbReference type="SAM" id="SignalP"/>
    </source>
</evidence>
<proteinExistence type="predicted"/>
<feature type="domain" description="Protein kinase" evidence="16">
    <location>
        <begin position="498"/>
        <end position="783"/>
    </location>
</feature>
<evidence type="ECO:0000256" key="8">
    <source>
        <dbReference type="ARBA" id="ARBA00022777"/>
    </source>
</evidence>
<evidence type="ECO:0000256" key="11">
    <source>
        <dbReference type="ARBA" id="ARBA00023136"/>
    </source>
</evidence>
<feature type="chain" id="PRO_5035809030" description="Protein kinase domain-containing protein" evidence="15">
    <location>
        <begin position="31"/>
        <end position="843"/>
    </location>
</feature>
<keyword evidence="9 12" id="KW-0067">ATP-binding</keyword>
<keyword evidence="4" id="KW-0808">Transferase</keyword>
<dbReference type="Gene3D" id="1.10.510.10">
    <property type="entry name" value="Transferase(Phosphotransferase) domain 1"/>
    <property type="match status" value="1"/>
</dbReference>
<dbReference type="AlphaFoldDB" id="A0A8T0IT33"/>
<comment type="caution">
    <text evidence="17">The sequence shown here is derived from an EMBL/GenBank/DDBJ whole genome shotgun (WGS) entry which is preliminary data.</text>
</comment>
<protein>
    <recommendedName>
        <fullName evidence="16">Protein kinase domain-containing protein</fullName>
    </recommendedName>
</protein>
<dbReference type="GO" id="GO:0005524">
    <property type="term" value="F:ATP binding"/>
    <property type="evidence" value="ECO:0007669"/>
    <property type="project" value="UniProtKB-UniRule"/>
</dbReference>
<evidence type="ECO:0000256" key="9">
    <source>
        <dbReference type="ARBA" id="ARBA00022840"/>
    </source>
</evidence>
<dbReference type="GO" id="GO:0004674">
    <property type="term" value="F:protein serine/threonine kinase activity"/>
    <property type="evidence" value="ECO:0007669"/>
    <property type="project" value="UniProtKB-KW"/>
</dbReference>
<dbReference type="PROSITE" id="PS50011">
    <property type="entry name" value="PROTEIN_KINASE_DOM"/>
    <property type="match status" value="1"/>
</dbReference>
<reference evidence="17" key="1">
    <citation type="submission" date="2020-06" db="EMBL/GenBank/DDBJ databases">
        <title>WGS assembly of Ceratodon purpureus strain R40.</title>
        <authorList>
            <person name="Carey S.B."/>
            <person name="Jenkins J."/>
            <person name="Shu S."/>
            <person name="Lovell J.T."/>
            <person name="Sreedasyam A."/>
            <person name="Maumus F."/>
            <person name="Tiley G.P."/>
            <person name="Fernandez-Pozo N."/>
            <person name="Barry K."/>
            <person name="Chen C."/>
            <person name="Wang M."/>
            <person name="Lipzen A."/>
            <person name="Daum C."/>
            <person name="Saski C.A."/>
            <person name="Payton A.C."/>
            <person name="Mcbreen J.C."/>
            <person name="Conrad R.E."/>
            <person name="Kollar L.M."/>
            <person name="Olsson S."/>
            <person name="Huttunen S."/>
            <person name="Landis J.B."/>
            <person name="Wickett N.J."/>
            <person name="Johnson M.G."/>
            <person name="Rensing S.A."/>
            <person name="Grimwood J."/>
            <person name="Schmutz J."/>
            <person name="Mcdaniel S.F."/>
        </authorList>
    </citation>
    <scope>NUCLEOTIDE SEQUENCE</scope>
    <source>
        <strain evidence="17">R40</strain>
    </source>
</reference>
<dbReference type="InterPro" id="IPR008271">
    <property type="entry name" value="Ser/Thr_kinase_AS"/>
</dbReference>
<dbReference type="InterPro" id="IPR001245">
    <property type="entry name" value="Ser-Thr/Tyr_kinase_cat_dom"/>
</dbReference>
<comment type="subcellular location">
    <subcellularLocation>
        <location evidence="1">Membrane</location>
    </subcellularLocation>
</comment>
<organism evidence="17 18">
    <name type="scientific">Ceratodon purpureus</name>
    <name type="common">Fire moss</name>
    <name type="synonym">Dicranum purpureum</name>
    <dbReference type="NCBI Taxonomy" id="3225"/>
    <lineage>
        <taxon>Eukaryota</taxon>
        <taxon>Viridiplantae</taxon>
        <taxon>Streptophyta</taxon>
        <taxon>Embryophyta</taxon>
        <taxon>Bryophyta</taxon>
        <taxon>Bryophytina</taxon>
        <taxon>Bryopsida</taxon>
        <taxon>Dicranidae</taxon>
        <taxon>Pseudoditrichales</taxon>
        <taxon>Ditrichaceae</taxon>
        <taxon>Ceratodon</taxon>
    </lineage>
</organism>
<dbReference type="InterPro" id="IPR017441">
    <property type="entry name" value="Protein_kinase_ATP_BS"/>
</dbReference>
<dbReference type="Gene3D" id="3.80.10.10">
    <property type="entry name" value="Ribonuclease Inhibitor"/>
    <property type="match status" value="2"/>
</dbReference>
<evidence type="ECO:0000256" key="14">
    <source>
        <dbReference type="SAM" id="Phobius"/>
    </source>
</evidence>
<dbReference type="GO" id="GO:0016020">
    <property type="term" value="C:membrane"/>
    <property type="evidence" value="ECO:0007669"/>
    <property type="project" value="UniProtKB-SubCell"/>
</dbReference>
<dbReference type="EMBL" id="CM026422">
    <property type="protein sequence ID" value="KAG0585808.1"/>
    <property type="molecule type" value="Genomic_DNA"/>
</dbReference>
<dbReference type="FunFam" id="3.80.10.10:FF:000383">
    <property type="entry name" value="Leucine-rich repeat receptor protein kinase EMS1"/>
    <property type="match status" value="1"/>
</dbReference>